<evidence type="ECO:0000313" key="3">
    <source>
        <dbReference type="Proteomes" id="UP001066276"/>
    </source>
</evidence>
<gene>
    <name evidence="2" type="ORF">NDU88_006583</name>
</gene>
<feature type="compositionally biased region" description="Basic and acidic residues" evidence="1">
    <location>
        <begin position="26"/>
        <end position="42"/>
    </location>
</feature>
<proteinExistence type="predicted"/>
<evidence type="ECO:0000313" key="2">
    <source>
        <dbReference type="EMBL" id="KAJ1202787.1"/>
    </source>
</evidence>
<evidence type="ECO:0000256" key="1">
    <source>
        <dbReference type="SAM" id="MobiDB-lite"/>
    </source>
</evidence>
<sequence>MGLRLSPREPGRSKGQVAELRWRTADEWRRVGHQDTEDDPRRPVTTQESKRPLGSSAILECGAGVKNGTAPVLARDEESRPRETEP</sequence>
<feature type="compositionally biased region" description="Basic and acidic residues" evidence="1">
    <location>
        <begin position="74"/>
        <end position="86"/>
    </location>
</feature>
<dbReference type="AlphaFoldDB" id="A0AAV7VRD9"/>
<protein>
    <submittedName>
        <fullName evidence="2">Uncharacterized protein</fullName>
    </submittedName>
</protein>
<organism evidence="2 3">
    <name type="scientific">Pleurodeles waltl</name>
    <name type="common">Iberian ribbed newt</name>
    <dbReference type="NCBI Taxonomy" id="8319"/>
    <lineage>
        <taxon>Eukaryota</taxon>
        <taxon>Metazoa</taxon>
        <taxon>Chordata</taxon>
        <taxon>Craniata</taxon>
        <taxon>Vertebrata</taxon>
        <taxon>Euteleostomi</taxon>
        <taxon>Amphibia</taxon>
        <taxon>Batrachia</taxon>
        <taxon>Caudata</taxon>
        <taxon>Salamandroidea</taxon>
        <taxon>Salamandridae</taxon>
        <taxon>Pleurodelinae</taxon>
        <taxon>Pleurodeles</taxon>
    </lineage>
</organism>
<dbReference type="EMBL" id="JANPWB010000003">
    <property type="protein sequence ID" value="KAJ1202787.1"/>
    <property type="molecule type" value="Genomic_DNA"/>
</dbReference>
<feature type="region of interest" description="Disordered" evidence="1">
    <location>
        <begin position="26"/>
        <end position="86"/>
    </location>
</feature>
<accession>A0AAV7VRD9</accession>
<keyword evidence="3" id="KW-1185">Reference proteome</keyword>
<dbReference type="Proteomes" id="UP001066276">
    <property type="component" value="Chromosome 2_1"/>
</dbReference>
<reference evidence="2" key="1">
    <citation type="journal article" date="2022" name="bioRxiv">
        <title>Sequencing and chromosome-scale assembly of the giantPleurodeles waltlgenome.</title>
        <authorList>
            <person name="Brown T."/>
            <person name="Elewa A."/>
            <person name="Iarovenko S."/>
            <person name="Subramanian E."/>
            <person name="Araus A.J."/>
            <person name="Petzold A."/>
            <person name="Susuki M."/>
            <person name="Suzuki K.-i.T."/>
            <person name="Hayashi T."/>
            <person name="Toyoda A."/>
            <person name="Oliveira C."/>
            <person name="Osipova E."/>
            <person name="Leigh N.D."/>
            <person name="Simon A."/>
            <person name="Yun M.H."/>
        </authorList>
    </citation>
    <scope>NUCLEOTIDE SEQUENCE</scope>
    <source>
        <strain evidence="2">20211129_DDA</strain>
        <tissue evidence="2">Liver</tissue>
    </source>
</reference>
<feature type="region of interest" description="Disordered" evidence="1">
    <location>
        <begin position="1"/>
        <end position="20"/>
    </location>
</feature>
<comment type="caution">
    <text evidence="2">The sequence shown here is derived from an EMBL/GenBank/DDBJ whole genome shotgun (WGS) entry which is preliminary data.</text>
</comment>
<name>A0AAV7VRD9_PLEWA</name>
<feature type="compositionally biased region" description="Basic and acidic residues" evidence="1">
    <location>
        <begin position="1"/>
        <end position="12"/>
    </location>
</feature>